<sequence length="103" mass="12033">MIEDFKPWGRRHEGWERRGCDKKRGRDEKGKEAGIEEENRGKRKEGGEINRSRWWMRTDKKEGDRGGEKEEWRVEDRRGPGDREKGCGTKEEEGDEAGDGIEG</sequence>
<organism evidence="2 3">
    <name type="scientific">Cinchona calisaya</name>
    <dbReference type="NCBI Taxonomy" id="153742"/>
    <lineage>
        <taxon>Eukaryota</taxon>
        <taxon>Viridiplantae</taxon>
        <taxon>Streptophyta</taxon>
        <taxon>Embryophyta</taxon>
        <taxon>Tracheophyta</taxon>
        <taxon>Spermatophyta</taxon>
        <taxon>Magnoliopsida</taxon>
        <taxon>eudicotyledons</taxon>
        <taxon>Gunneridae</taxon>
        <taxon>Pentapetalae</taxon>
        <taxon>asterids</taxon>
        <taxon>lamiids</taxon>
        <taxon>Gentianales</taxon>
        <taxon>Rubiaceae</taxon>
        <taxon>Cinchonoideae</taxon>
        <taxon>Cinchoneae</taxon>
        <taxon>Cinchona</taxon>
    </lineage>
</organism>
<dbReference type="AlphaFoldDB" id="A0ABD2Y9Q5"/>
<feature type="compositionally biased region" description="Basic and acidic residues" evidence="1">
    <location>
        <begin position="1"/>
        <end position="91"/>
    </location>
</feature>
<accession>A0ABD2Y9Q5</accession>
<dbReference type="Proteomes" id="UP001630127">
    <property type="component" value="Unassembled WGS sequence"/>
</dbReference>
<evidence type="ECO:0000313" key="3">
    <source>
        <dbReference type="Proteomes" id="UP001630127"/>
    </source>
</evidence>
<feature type="region of interest" description="Disordered" evidence="1">
    <location>
        <begin position="1"/>
        <end position="103"/>
    </location>
</feature>
<keyword evidence="3" id="KW-1185">Reference proteome</keyword>
<comment type="caution">
    <text evidence="2">The sequence shown here is derived from an EMBL/GenBank/DDBJ whole genome shotgun (WGS) entry which is preliminary data.</text>
</comment>
<gene>
    <name evidence="2" type="ORF">ACH5RR_036802</name>
</gene>
<protein>
    <submittedName>
        <fullName evidence="2">Uncharacterized protein</fullName>
    </submittedName>
</protein>
<evidence type="ECO:0000313" key="2">
    <source>
        <dbReference type="EMBL" id="KAL3502353.1"/>
    </source>
</evidence>
<evidence type="ECO:0000256" key="1">
    <source>
        <dbReference type="SAM" id="MobiDB-lite"/>
    </source>
</evidence>
<proteinExistence type="predicted"/>
<feature type="compositionally biased region" description="Acidic residues" evidence="1">
    <location>
        <begin position="92"/>
        <end position="103"/>
    </location>
</feature>
<reference evidence="2 3" key="1">
    <citation type="submission" date="2024-11" db="EMBL/GenBank/DDBJ databases">
        <title>A near-complete genome assembly of Cinchona calisaya.</title>
        <authorList>
            <person name="Lian D.C."/>
            <person name="Zhao X.W."/>
            <person name="Wei L."/>
        </authorList>
    </citation>
    <scope>NUCLEOTIDE SEQUENCE [LARGE SCALE GENOMIC DNA]</scope>
    <source>
        <tissue evidence="2">Nenye</tissue>
    </source>
</reference>
<dbReference type="EMBL" id="JBJUIK010000015">
    <property type="protein sequence ID" value="KAL3502353.1"/>
    <property type="molecule type" value="Genomic_DNA"/>
</dbReference>
<name>A0ABD2Y9Q5_9GENT</name>